<dbReference type="EMBL" id="HACG01031877">
    <property type="protein sequence ID" value="CEK78742.1"/>
    <property type="molecule type" value="Transcribed_RNA"/>
</dbReference>
<dbReference type="AlphaFoldDB" id="A0A0B7ADL9"/>
<keyword evidence="1" id="KW-0175">Coiled coil</keyword>
<feature type="non-terminal residue" evidence="2">
    <location>
        <position position="1"/>
    </location>
</feature>
<proteinExistence type="predicted"/>
<feature type="coiled-coil region" evidence="1">
    <location>
        <begin position="36"/>
        <end position="100"/>
    </location>
</feature>
<accession>A0A0B7ADL9</accession>
<reference evidence="2" key="1">
    <citation type="submission" date="2014-12" db="EMBL/GenBank/DDBJ databases">
        <title>Insight into the proteome of Arion vulgaris.</title>
        <authorList>
            <person name="Aradska J."/>
            <person name="Bulat T."/>
            <person name="Smidak R."/>
            <person name="Sarate P."/>
            <person name="Gangsoo J."/>
            <person name="Sialana F."/>
            <person name="Bilban M."/>
            <person name="Lubec G."/>
        </authorList>
    </citation>
    <scope>NUCLEOTIDE SEQUENCE</scope>
    <source>
        <tissue evidence="2">Skin</tissue>
    </source>
</reference>
<protein>
    <submittedName>
        <fullName evidence="2">Uncharacterized protein</fullName>
    </submittedName>
</protein>
<evidence type="ECO:0000313" key="2">
    <source>
        <dbReference type="EMBL" id="CEK78742.1"/>
    </source>
</evidence>
<organism evidence="2">
    <name type="scientific">Arion vulgaris</name>
    <dbReference type="NCBI Taxonomy" id="1028688"/>
    <lineage>
        <taxon>Eukaryota</taxon>
        <taxon>Metazoa</taxon>
        <taxon>Spiralia</taxon>
        <taxon>Lophotrochozoa</taxon>
        <taxon>Mollusca</taxon>
        <taxon>Gastropoda</taxon>
        <taxon>Heterobranchia</taxon>
        <taxon>Euthyneura</taxon>
        <taxon>Panpulmonata</taxon>
        <taxon>Eupulmonata</taxon>
        <taxon>Stylommatophora</taxon>
        <taxon>Helicina</taxon>
        <taxon>Arionoidea</taxon>
        <taxon>Arionidae</taxon>
        <taxon>Arion</taxon>
    </lineage>
</organism>
<sequence length="161" mass="18704">VQTLNDTVHSLLEDSTHTEQLQEMKKQIADLVLSKVQQDEAQTRRFEEMNKQLEQLHEIRALIATVQDMKDQIQVMTTRIEVLEADKAEIKKNLTETYSQYEAVISAFHVKETDVEEHMTTDPYDTDPKMRLDRLVSLSEQISILEERMADCACTQDYSRG</sequence>
<evidence type="ECO:0000256" key="1">
    <source>
        <dbReference type="SAM" id="Coils"/>
    </source>
</evidence>
<gene>
    <name evidence="2" type="primary">ORF111700</name>
</gene>
<name>A0A0B7ADL9_9EUPU</name>